<feature type="signal peptide" evidence="1">
    <location>
        <begin position="1"/>
        <end position="19"/>
    </location>
</feature>
<reference evidence="3 4" key="1">
    <citation type="submission" date="2019-06" db="EMBL/GenBank/DDBJ databases">
        <title>Draft genome sequence of the filamentous fungus Phialemoniopsis curvata isolated from diesel fuel.</title>
        <authorList>
            <person name="Varaljay V.A."/>
            <person name="Lyon W.J."/>
            <person name="Crouch A.L."/>
            <person name="Drake C.E."/>
            <person name="Hollomon J.M."/>
            <person name="Nadeau L.J."/>
            <person name="Nunn H.S."/>
            <person name="Stevenson B.S."/>
            <person name="Bojanowski C.L."/>
            <person name="Crookes-Goodson W.J."/>
        </authorList>
    </citation>
    <scope>NUCLEOTIDE SEQUENCE [LARGE SCALE GENOMIC DNA]</scope>
    <source>
        <strain evidence="3 4">D216</strain>
    </source>
</reference>
<dbReference type="RefSeq" id="XP_030993279.1">
    <property type="nucleotide sequence ID" value="XM_031142560.1"/>
</dbReference>
<sequence>MLPSSSLAVFLGALATALACDIPGDTPSNTIVEGFAIQVQNASYPIIHNRMMNLWPAGGGDNHLYLSPAGDAASNLTLADGVINRGIIHAVINGEPQYTADDNTTKIFMTQRGDPKALFDVAYGCNPDTDALQKELVLRARGTNPPTLGGHICVRLASGNRHEFRYSPPGNTGEQTL</sequence>
<dbReference type="InterPro" id="IPR057231">
    <property type="entry name" value="DUF7909"/>
</dbReference>
<gene>
    <name evidence="3" type="ORF">E0L32_007779</name>
</gene>
<comment type="caution">
    <text evidence="3">The sequence shown here is derived from an EMBL/GenBank/DDBJ whole genome shotgun (WGS) entry which is preliminary data.</text>
</comment>
<dbReference type="AlphaFoldDB" id="A0A507B3V4"/>
<feature type="domain" description="DUF7909" evidence="2">
    <location>
        <begin position="22"/>
        <end position="173"/>
    </location>
</feature>
<proteinExistence type="predicted"/>
<organism evidence="3 4">
    <name type="scientific">Thyridium curvatum</name>
    <dbReference type="NCBI Taxonomy" id="1093900"/>
    <lineage>
        <taxon>Eukaryota</taxon>
        <taxon>Fungi</taxon>
        <taxon>Dikarya</taxon>
        <taxon>Ascomycota</taxon>
        <taxon>Pezizomycotina</taxon>
        <taxon>Sordariomycetes</taxon>
        <taxon>Sordariomycetidae</taxon>
        <taxon>Thyridiales</taxon>
        <taxon>Thyridiaceae</taxon>
        <taxon>Thyridium</taxon>
    </lineage>
</organism>
<keyword evidence="4" id="KW-1185">Reference proteome</keyword>
<feature type="chain" id="PRO_5021374568" description="DUF7909 domain-containing protein" evidence="1">
    <location>
        <begin position="20"/>
        <end position="177"/>
    </location>
</feature>
<dbReference type="EMBL" id="SKBQ01000048">
    <property type="protein sequence ID" value="TPX11568.1"/>
    <property type="molecule type" value="Genomic_DNA"/>
</dbReference>
<evidence type="ECO:0000259" key="2">
    <source>
        <dbReference type="Pfam" id="PF25486"/>
    </source>
</evidence>
<evidence type="ECO:0000313" key="3">
    <source>
        <dbReference type="EMBL" id="TPX11568.1"/>
    </source>
</evidence>
<dbReference type="STRING" id="1093900.A0A507B3V4"/>
<evidence type="ECO:0000313" key="4">
    <source>
        <dbReference type="Proteomes" id="UP000319257"/>
    </source>
</evidence>
<evidence type="ECO:0000256" key="1">
    <source>
        <dbReference type="SAM" id="SignalP"/>
    </source>
</evidence>
<name>A0A507B3V4_9PEZI</name>
<accession>A0A507B3V4</accession>
<dbReference type="OrthoDB" id="5985073at2759"/>
<keyword evidence="1" id="KW-0732">Signal</keyword>
<dbReference type="GeneID" id="41975226"/>
<dbReference type="InParanoid" id="A0A507B3V4"/>
<protein>
    <recommendedName>
        <fullName evidence="2">DUF7909 domain-containing protein</fullName>
    </recommendedName>
</protein>
<dbReference type="Pfam" id="PF25486">
    <property type="entry name" value="DUF7909"/>
    <property type="match status" value="1"/>
</dbReference>
<dbReference type="Proteomes" id="UP000319257">
    <property type="component" value="Unassembled WGS sequence"/>
</dbReference>